<sequence>LRISHCESTFTALTGGPSGLVRYNSVFHSSDSHRAHTTGPLLPFTHTSPPFFSFRCNKPCSVCSSVVCIALYFIHVLF</sequence>
<reference evidence="1" key="1">
    <citation type="submission" date="2025-08" db="UniProtKB">
        <authorList>
            <consortium name="Ensembl"/>
        </authorList>
    </citation>
    <scope>IDENTIFICATION</scope>
</reference>
<protein>
    <submittedName>
        <fullName evidence="1">Uncharacterized protein</fullName>
    </submittedName>
</protein>
<proteinExistence type="predicted"/>
<accession>A0A2K5HR04</accession>
<name>A0A2K5HR04_COLAP</name>
<dbReference type="OMA" id="MLRISHC"/>
<evidence type="ECO:0000313" key="2">
    <source>
        <dbReference type="Proteomes" id="UP000233080"/>
    </source>
</evidence>
<keyword evidence="2" id="KW-1185">Reference proteome</keyword>
<evidence type="ECO:0000313" key="1">
    <source>
        <dbReference type="Ensembl" id="ENSCANP00000006768.1"/>
    </source>
</evidence>
<reference evidence="1" key="2">
    <citation type="submission" date="2025-09" db="UniProtKB">
        <authorList>
            <consortium name="Ensembl"/>
        </authorList>
    </citation>
    <scope>IDENTIFICATION</scope>
</reference>
<dbReference type="AlphaFoldDB" id="A0A2K5HR04"/>
<dbReference type="Ensembl" id="ENSCANT00000025374.1">
    <property type="protein sequence ID" value="ENSCANP00000006768.1"/>
    <property type="gene ID" value="ENSCANG00000022578.1"/>
</dbReference>
<organism evidence="1 2">
    <name type="scientific">Colobus angolensis palliatus</name>
    <name type="common">Peters' Angolan colobus</name>
    <dbReference type="NCBI Taxonomy" id="336983"/>
    <lineage>
        <taxon>Eukaryota</taxon>
        <taxon>Metazoa</taxon>
        <taxon>Chordata</taxon>
        <taxon>Craniata</taxon>
        <taxon>Vertebrata</taxon>
        <taxon>Euteleostomi</taxon>
        <taxon>Mammalia</taxon>
        <taxon>Eutheria</taxon>
        <taxon>Euarchontoglires</taxon>
        <taxon>Primates</taxon>
        <taxon>Haplorrhini</taxon>
        <taxon>Catarrhini</taxon>
        <taxon>Cercopithecidae</taxon>
        <taxon>Colobinae</taxon>
        <taxon>Colobus</taxon>
    </lineage>
</organism>
<dbReference type="Proteomes" id="UP000233080">
    <property type="component" value="Unassembled WGS sequence"/>
</dbReference>